<accession>A0A6M1TYZ3</accession>
<dbReference type="InterPro" id="IPR014710">
    <property type="entry name" value="RmlC-like_jellyroll"/>
</dbReference>
<sequence>MTRPTAEPVVHIDDDRFKVTEWRFPPGAETGWHVHAHDYVIVPLTDGTLGLEEPGGTTRQAQLTQGIPYSRREGVHHNVTNAGPAPLAFLEVEAVTDALAHRRRDTLIRFMAAWNARDVEALMSCMAAECAFHASAGPDSEGRRFIGAAAVRASYAAMFDMFPRAAWTADGHHVMGDTGLSEWRFIGTDRNGTTVDVQGCDIFRFDGDLIALKDSYRKNRNA</sequence>
<reference evidence="2 3" key="1">
    <citation type="submission" date="2020-02" db="EMBL/GenBank/DDBJ databases">
        <title>Rhodobacter translucens sp. nov., a novel bacterium isolated from activated sludge.</title>
        <authorList>
            <person name="Liu J."/>
        </authorList>
    </citation>
    <scope>NUCLEOTIDE SEQUENCE [LARGE SCALE GENOMIC DNA]</scope>
    <source>
        <strain evidence="2 3">HX-7-19</strain>
    </source>
</reference>
<dbReference type="InterPro" id="IPR011051">
    <property type="entry name" value="RmlC_Cupin_sf"/>
</dbReference>
<dbReference type="Pfam" id="PF12680">
    <property type="entry name" value="SnoaL_2"/>
    <property type="match status" value="1"/>
</dbReference>
<proteinExistence type="predicted"/>
<keyword evidence="3" id="KW-1185">Reference proteome</keyword>
<gene>
    <name evidence="2" type="ORF">G5V65_10980</name>
</gene>
<dbReference type="EMBL" id="JAALFE010000009">
    <property type="protein sequence ID" value="NGQ91422.1"/>
    <property type="molecule type" value="Genomic_DNA"/>
</dbReference>
<evidence type="ECO:0000313" key="3">
    <source>
        <dbReference type="Proteomes" id="UP000474758"/>
    </source>
</evidence>
<dbReference type="CDD" id="cd06982">
    <property type="entry name" value="cupin_BauB-like"/>
    <property type="match status" value="1"/>
</dbReference>
<dbReference type="SUPFAM" id="SSF54427">
    <property type="entry name" value="NTF2-like"/>
    <property type="match status" value="1"/>
</dbReference>
<protein>
    <submittedName>
        <fullName evidence="2">SnoaL-like domain-containing protein</fullName>
    </submittedName>
</protein>
<dbReference type="Gene3D" id="3.10.450.50">
    <property type="match status" value="1"/>
</dbReference>
<dbReference type="Gene3D" id="2.60.120.10">
    <property type="entry name" value="Jelly Rolls"/>
    <property type="match status" value="1"/>
</dbReference>
<feature type="domain" description="SnoaL-like" evidence="1">
    <location>
        <begin position="109"/>
        <end position="211"/>
    </location>
</feature>
<name>A0A6M1TYZ3_9RHOB</name>
<dbReference type="AlphaFoldDB" id="A0A6M1TYZ3"/>
<evidence type="ECO:0000313" key="2">
    <source>
        <dbReference type="EMBL" id="NGQ91422.1"/>
    </source>
</evidence>
<organism evidence="2 3">
    <name type="scientific">Paragemmobacter kunshanensis</name>
    <dbReference type="NCBI Taxonomy" id="2583234"/>
    <lineage>
        <taxon>Bacteria</taxon>
        <taxon>Pseudomonadati</taxon>
        <taxon>Pseudomonadota</taxon>
        <taxon>Alphaproteobacteria</taxon>
        <taxon>Rhodobacterales</taxon>
        <taxon>Paracoccaceae</taxon>
        <taxon>Paragemmobacter</taxon>
    </lineage>
</organism>
<dbReference type="Proteomes" id="UP000474758">
    <property type="component" value="Unassembled WGS sequence"/>
</dbReference>
<dbReference type="SUPFAM" id="SSF51182">
    <property type="entry name" value="RmlC-like cupins"/>
    <property type="match status" value="1"/>
</dbReference>
<comment type="caution">
    <text evidence="2">The sequence shown here is derived from an EMBL/GenBank/DDBJ whole genome shotgun (WGS) entry which is preliminary data.</text>
</comment>
<evidence type="ECO:0000259" key="1">
    <source>
        <dbReference type="Pfam" id="PF12680"/>
    </source>
</evidence>
<dbReference type="RefSeq" id="WP_165049932.1">
    <property type="nucleotide sequence ID" value="NZ_JAALFE010000009.1"/>
</dbReference>
<dbReference type="InterPro" id="IPR037401">
    <property type="entry name" value="SnoaL-like"/>
</dbReference>
<dbReference type="InterPro" id="IPR032710">
    <property type="entry name" value="NTF2-like_dom_sf"/>
</dbReference>